<gene>
    <name evidence="1" type="ORF">STAS_29425</name>
</gene>
<reference evidence="2" key="1">
    <citation type="journal article" date="2019" name="Curr. Biol.">
        <title>Genome Sequence of Striga asiatica Provides Insight into the Evolution of Plant Parasitism.</title>
        <authorList>
            <person name="Yoshida S."/>
            <person name="Kim S."/>
            <person name="Wafula E.K."/>
            <person name="Tanskanen J."/>
            <person name="Kim Y.M."/>
            <person name="Honaas L."/>
            <person name="Yang Z."/>
            <person name="Spallek T."/>
            <person name="Conn C.E."/>
            <person name="Ichihashi Y."/>
            <person name="Cheong K."/>
            <person name="Cui S."/>
            <person name="Der J.P."/>
            <person name="Gundlach H."/>
            <person name="Jiao Y."/>
            <person name="Hori C."/>
            <person name="Ishida J.K."/>
            <person name="Kasahara H."/>
            <person name="Kiba T."/>
            <person name="Kim M.S."/>
            <person name="Koo N."/>
            <person name="Laohavisit A."/>
            <person name="Lee Y.H."/>
            <person name="Lumba S."/>
            <person name="McCourt P."/>
            <person name="Mortimer J.C."/>
            <person name="Mutuku J.M."/>
            <person name="Nomura T."/>
            <person name="Sasaki-Sekimoto Y."/>
            <person name="Seto Y."/>
            <person name="Wang Y."/>
            <person name="Wakatake T."/>
            <person name="Sakakibara H."/>
            <person name="Demura T."/>
            <person name="Yamaguchi S."/>
            <person name="Yoneyama K."/>
            <person name="Manabe R.I."/>
            <person name="Nelson D.C."/>
            <person name="Schulman A.H."/>
            <person name="Timko M.P."/>
            <person name="dePamphilis C.W."/>
            <person name="Choi D."/>
            <person name="Shirasu K."/>
        </authorList>
    </citation>
    <scope>NUCLEOTIDE SEQUENCE [LARGE SCALE GENOMIC DNA]</scope>
    <source>
        <strain evidence="2">cv. UVA1</strain>
    </source>
</reference>
<keyword evidence="2" id="KW-1185">Reference proteome</keyword>
<comment type="caution">
    <text evidence="1">The sequence shown here is derived from an EMBL/GenBank/DDBJ whole genome shotgun (WGS) entry which is preliminary data.</text>
</comment>
<dbReference type="PANTHER" id="PTHR36264:SF5">
    <property type="entry name" value="SET DOMAIN-CONTAINING PROTEIN"/>
    <property type="match status" value="1"/>
</dbReference>
<evidence type="ECO:0000313" key="2">
    <source>
        <dbReference type="Proteomes" id="UP000325081"/>
    </source>
</evidence>
<evidence type="ECO:0000313" key="1">
    <source>
        <dbReference type="EMBL" id="GER52011.1"/>
    </source>
</evidence>
<organism evidence="1 2">
    <name type="scientific">Striga asiatica</name>
    <name type="common">Asiatic witchweed</name>
    <name type="synonym">Buchnera asiatica</name>
    <dbReference type="NCBI Taxonomy" id="4170"/>
    <lineage>
        <taxon>Eukaryota</taxon>
        <taxon>Viridiplantae</taxon>
        <taxon>Streptophyta</taxon>
        <taxon>Embryophyta</taxon>
        <taxon>Tracheophyta</taxon>
        <taxon>Spermatophyta</taxon>
        <taxon>Magnoliopsida</taxon>
        <taxon>eudicotyledons</taxon>
        <taxon>Gunneridae</taxon>
        <taxon>Pentapetalae</taxon>
        <taxon>asterids</taxon>
        <taxon>lamiids</taxon>
        <taxon>Lamiales</taxon>
        <taxon>Orobanchaceae</taxon>
        <taxon>Buchnereae</taxon>
        <taxon>Striga</taxon>
    </lineage>
</organism>
<proteinExistence type="predicted"/>
<dbReference type="AlphaFoldDB" id="A0A5A7R6W7"/>
<dbReference type="OrthoDB" id="911161at2759"/>
<dbReference type="GO" id="GO:0016829">
    <property type="term" value="F:lyase activity"/>
    <property type="evidence" value="ECO:0007669"/>
    <property type="project" value="UniProtKB-KW"/>
</dbReference>
<name>A0A5A7R6W7_STRAF</name>
<sequence>MTLITYTTMKKSYLYNFFPVKEDEERLAAAAASSAFGPRLQRMLVEIRDVHPPPEIDPRDPWQIKKTLNHYEIASGKIIVSFNDTFEHILRYWNFGMATNITVWGRKVAVLVWDVTNEKKPRSYEGSNVYFQMTPSGNCLLTCGEMMKARNMKADDKIGLCWENNSSCFHIKLFR</sequence>
<dbReference type="EMBL" id="BKCP01010070">
    <property type="protein sequence ID" value="GER52011.1"/>
    <property type="molecule type" value="Genomic_DNA"/>
</dbReference>
<dbReference type="Proteomes" id="UP000325081">
    <property type="component" value="Unassembled WGS sequence"/>
</dbReference>
<protein>
    <submittedName>
        <fullName evidence="1">3-octaprenyl-4-hydroxybenzoate carboxy-lyase</fullName>
    </submittedName>
</protein>
<keyword evidence="1" id="KW-0456">Lyase</keyword>
<dbReference type="PANTHER" id="PTHR36264">
    <property type="entry name" value="SET DOMAIN-CONTAINING PROTEIN"/>
    <property type="match status" value="1"/>
</dbReference>
<accession>A0A5A7R6W7</accession>